<accession>A0A4Y5YGG2</accession>
<dbReference type="Proteomes" id="UP000319809">
    <property type="component" value="Chromosome"/>
</dbReference>
<keyword evidence="4" id="KW-1185">Reference proteome</keyword>
<evidence type="ECO:0000313" key="3">
    <source>
        <dbReference type="EMBL" id="QDE31891.1"/>
    </source>
</evidence>
<organism evidence="3 4">
    <name type="scientific">Shewanella polaris</name>
    <dbReference type="NCBI Taxonomy" id="2588449"/>
    <lineage>
        <taxon>Bacteria</taxon>
        <taxon>Pseudomonadati</taxon>
        <taxon>Pseudomonadota</taxon>
        <taxon>Gammaproteobacteria</taxon>
        <taxon>Alteromonadales</taxon>
        <taxon>Shewanellaceae</taxon>
        <taxon>Shewanella</taxon>
    </lineage>
</organism>
<dbReference type="AlphaFoldDB" id="A0A4Y5YGG2"/>
<reference evidence="3 4" key="1">
    <citation type="submission" date="2019-06" db="EMBL/GenBank/DDBJ databases">
        <title>The genome of Shewanella sp. SM1901.</title>
        <authorList>
            <person name="Cha Q."/>
        </authorList>
    </citation>
    <scope>NUCLEOTIDE SEQUENCE [LARGE SCALE GENOMIC DNA]</scope>
    <source>
        <strain evidence="3 4">SM1901</strain>
    </source>
</reference>
<dbReference type="InterPro" id="IPR049806">
    <property type="entry name" value="MasK-like_C"/>
</dbReference>
<dbReference type="Gene3D" id="3.30.1150.10">
    <property type="match status" value="1"/>
</dbReference>
<evidence type="ECO:0000313" key="4">
    <source>
        <dbReference type="Proteomes" id="UP000319809"/>
    </source>
</evidence>
<feature type="transmembrane region" description="Helical" evidence="2">
    <location>
        <begin position="43"/>
        <end position="61"/>
    </location>
</feature>
<name>A0A4Y5YGG2_9GAMM</name>
<evidence type="ECO:0000256" key="1">
    <source>
        <dbReference type="SAM" id="MobiDB-lite"/>
    </source>
</evidence>
<keyword evidence="2" id="KW-0812">Transmembrane</keyword>
<protein>
    <submittedName>
        <fullName evidence="3">AgmX/PglI C-terminal domain-containing protein</fullName>
    </submittedName>
</protein>
<feature type="compositionally biased region" description="Polar residues" evidence="1">
    <location>
        <begin position="7"/>
        <end position="20"/>
    </location>
</feature>
<feature type="region of interest" description="Disordered" evidence="1">
    <location>
        <begin position="1"/>
        <end position="20"/>
    </location>
</feature>
<keyword evidence="2" id="KW-1133">Transmembrane helix</keyword>
<dbReference type="KEGG" id="spol:FH971_13550"/>
<sequence>MVRANMTAATLQSGGLSGQTNNSFNDLGDLFKPSKQDKLYKQILWLLLLVYLVLAVVVPMLEQVEVPREVKEQVPPQLAKIILQKKQLPPPVKPEVKPPEPEPLPEPEPAPPEEKAPEKPVEQAVKPQVVQPVTRDAAKEKASTSGLAAMKDELFSMREAFDIKPTAQRKLDQTTSQEVKVKRDLLAGAANKQTDSLAKSTISKTVAAGSLTGNETQQIRLAKEEVLASQGAVSEKASQTSQNGQRSEAALRRTLEANKSRLYSLYNRALRKDPFLKGKVMFEIVIQPNGNVSKVTINSSELNNAKLERQLTLVLRSISFPAEKVAVMTTIWAIDFFPS</sequence>
<feature type="region of interest" description="Disordered" evidence="1">
    <location>
        <begin position="89"/>
        <end position="145"/>
    </location>
</feature>
<evidence type="ECO:0000256" key="2">
    <source>
        <dbReference type="SAM" id="Phobius"/>
    </source>
</evidence>
<feature type="compositionally biased region" description="Pro residues" evidence="1">
    <location>
        <begin position="101"/>
        <end position="110"/>
    </location>
</feature>
<proteinExistence type="predicted"/>
<feature type="compositionally biased region" description="Basic and acidic residues" evidence="1">
    <location>
        <begin position="112"/>
        <end position="121"/>
    </location>
</feature>
<dbReference type="NCBIfam" id="NF033768">
    <property type="entry name" value="myxo_SS_tail"/>
    <property type="match status" value="1"/>
</dbReference>
<dbReference type="EMBL" id="CP041036">
    <property type="protein sequence ID" value="QDE31891.1"/>
    <property type="molecule type" value="Genomic_DNA"/>
</dbReference>
<gene>
    <name evidence="3" type="ORF">FH971_13550</name>
</gene>
<keyword evidence="2" id="KW-0472">Membrane</keyword>